<dbReference type="PANTHER" id="PTHR43464">
    <property type="entry name" value="METHYLTRANSFERASE"/>
    <property type="match status" value="1"/>
</dbReference>
<keyword evidence="1 5" id="KW-0489">Methyltransferase</keyword>
<dbReference type="SUPFAM" id="SSF53335">
    <property type="entry name" value="S-adenosyl-L-methionine-dependent methyltransferases"/>
    <property type="match status" value="1"/>
</dbReference>
<evidence type="ECO:0000256" key="2">
    <source>
        <dbReference type="ARBA" id="ARBA00022679"/>
    </source>
</evidence>
<sequence>MAGEFESGWSAVAGEWAELWGPFAAPVRDVILAVSRAGPGSRVLDVGCGSGELLAQVAALGATGAGIDPAPGMVELARRRAPEADVRLGRAEHLPWDDGAFDVVVAVNSLQLADSALDALAEAVRVVAPGGLVAVASWAEAVRNDLTALEAAVAAAAEEELPPDGELRAPGGLESLLDEAGLELVTAGLVHAPWEVPDDDTLVRGVLLGEDGAGIAAARRTVLEAARPFGTASGGYRLVNALRYAVGRTPV</sequence>
<dbReference type="InterPro" id="IPR013216">
    <property type="entry name" value="Methyltransf_11"/>
</dbReference>
<dbReference type="PANTHER" id="PTHR43464:SF19">
    <property type="entry name" value="UBIQUINONE BIOSYNTHESIS O-METHYLTRANSFERASE, MITOCHONDRIAL"/>
    <property type="match status" value="1"/>
</dbReference>
<dbReference type="Proteomes" id="UP000562124">
    <property type="component" value="Unassembled WGS sequence"/>
</dbReference>
<evidence type="ECO:0000256" key="3">
    <source>
        <dbReference type="ARBA" id="ARBA00022691"/>
    </source>
</evidence>
<evidence type="ECO:0000313" key="6">
    <source>
        <dbReference type="Proteomes" id="UP000562124"/>
    </source>
</evidence>
<dbReference type="Gene3D" id="3.40.50.150">
    <property type="entry name" value="Vaccinia Virus protein VP39"/>
    <property type="match status" value="1"/>
</dbReference>
<evidence type="ECO:0000259" key="4">
    <source>
        <dbReference type="Pfam" id="PF08241"/>
    </source>
</evidence>
<dbReference type="GO" id="GO:0008757">
    <property type="term" value="F:S-adenosylmethionine-dependent methyltransferase activity"/>
    <property type="evidence" value="ECO:0007669"/>
    <property type="project" value="InterPro"/>
</dbReference>
<gene>
    <name evidence="5" type="ORF">HIR71_01675</name>
</gene>
<evidence type="ECO:0000313" key="5">
    <source>
        <dbReference type="EMBL" id="NMR18944.1"/>
    </source>
</evidence>
<accession>A0A7Y0QGJ2</accession>
<comment type="caution">
    <text evidence="5">The sequence shown here is derived from an EMBL/GenBank/DDBJ whole genome shotgun (WGS) entry which is preliminary data.</text>
</comment>
<dbReference type="CDD" id="cd02440">
    <property type="entry name" value="AdoMet_MTases"/>
    <property type="match status" value="1"/>
</dbReference>
<keyword evidence="3" id="KW-0949">S-adenosyl-L-methionine</keyword>
<dbReference type="AlphaFoldDB" id="A0A7Y0QGJ2"/>
<name>A0A7Y0QGJ2_CELFI</name>
<protein>
    <submittedName>
        <fullName evidence="5">Class I SAM-dependent methyltransferase</fullName>
    </submittedName>
</protein>
<evidence type="ECO:0000256" key="1">
    <source>
        <dbReference type="ARBA" id="ARBA00022603"/>
    </source>
</evidence>
<keyword evidence="6" id="KW-1185">Reference proteome</keyword>
<dbReference type="Pfam" id="PF08241">
    <property type="entry name" value="Methyltransf_11"/>
    <property type="match status" value="1"/>
</dbReference>
<reference evidence="5 6" key="1">
    <citation type="submission" date="2020-04" db="EMBL/GenBank/DDBJ databases">
        <title>Sequencing and Assembly of C. fimi.</title>
        <authorList>
            <person name="Ramsey A.R."/>
        </authorList>
    </citation>
    <scope>NUCLEOTIDE SEQUENCE [LARGE SCALE GENOMIC DNA]</scope>
    <source>
        <strain evidence="5 6">SB</strain>
    </source>
</reference>
<organism evidence="5 6">
    <name type="scientific">Cellulomonas fimi</name>
    <dbReference type="NCBI Taxonomy" id="1708"/>
    <lineage>
        <taxon>Bacteria</taxon>
        <taxon>Bacillati</taxon>
        <taxon>Actinomycetota</taxon>
        <taxon>Actinomycetes</taxon>
        <taxon>Micrococcales</taxon>
        <taxon>Cellulomonadaceae</taxon>
        <taxon>Cellulomonas</taxon>
    </lineage>
</organism>
<dbReference type="GO" id="GO:0032259">
    <property type="term" value="P:methylation"/>
    <property type="evidence" value="ECO:0007669"/>
    <property type="project" value="UniProtKB-KW"/>
</dbReference>
<feature type="domain" description="Methyltransferase type 11" evidence="4">
    <location>
        <begin position="44"/>
        <end position="134"/>
    </location>
</feature>
<dbReference type="EMBL" id="JABCJJ010000002">
    <property type="protein sequence ID" value="NMR18944.1"/>
    <property type="molecule type" value="Genomic_DNA"/>
</dbReference>
<dbReference type="RefSeq" id="WP_169322884.1">
    <property type="nucleotide sequence ID" value="NZ_JABCJJ010000002.1"/>
</dbReference>
<keyword evidence="2 5" id="KW-0808">Transferase</keyword>
<proteinExistence type="predicted"/>
<dbReference type="InterPro" id="IPR029063">
    <property type="entry name" value="SAM-dependent_MTases_sf"/>
</dbReference>